<dbReference type="OrthoDB" id="206201at2759"/>
<keyword evidence="11" id="KW-1185">Reference proteome</keyword>
<dbReference type="InterPro" id="IPR010259">
    <property type="entry name" value="S8pro/Inhibitor_I9"/>
</dbReference>
<keyword evidence="7" id="KW-0732">Signal</keyword>
<feature type="active site" description="Charge relay system" evidence="5">
    <location>
        <position position="176"/>
    </location>
</feature>
<dbReference type="InterPro" id="IPR023827">
    <property type="entry name" value="Peptidase_S8_Asp-AS"/>
</dbReference>
<dbReference type="Gene3D" id="3.40.50.200">
    <property type="entry name" value="Peptidase S8/S53 domain"/>
    <property type="match status" value="1"/>
</dbReference>
<dbReference type="PROSITE" id="PS00136">
    <property type="entry name" value="SUBTILASE_ASP"/>
    <property type="match status" value="1"/>
</dbReference>
<dbReference type="GO" id="GO:0004252">
    <property type="term" value="F:serine-type endopeptidase activity"/>
    <property type="evidence" value="ECO:0007669"/>
    <property type="project" value="UniProtKB-UniRule"/>
</dbReference>
<evidence type="ECO:0000256" key="2">
    <source>
        <dbReference type="ARBA" id="ARBA00022670"/>
    </source>
</evidence>
<dbReference type="InterPro" id="IPR015500">
    <property type="entry name" value="Peptidase_S8_subtilisin-rel"/>
</dbReference>
<dbReference type="FunFam" id="3.40.50.200:FF:000007">
    <property type="entry name" value="Subtilisin-like serine protease"/>
    <property type="match status" value="1"/>
</dbReference>
<feature type="chain" id="PRO_5023016298" evidence="7">
    <location>
        <begin position="22"/>
        <end position="502"/>
    </location>
</feature>
<feature type="domain" description="Peptidase S8/S53" evidence="8">
    <location>
        <begin position="167"/>
        <end position="404"/>
    </location>
</feature>
<name>A0A5C3QLS6_9AGAR</name>
<dbReference type="PANTHER" id="PTHR43806">
    <property type="entry name" value="PEPTIDASE S8"/>
    <property type="match status" value="1"/>
</dbReference>
<feature type="domain" description="Inhibitor I9" evidence="9">
    <location>
        <begin position="55"/>
        <end position="132"/>
    </location>
</feature>
<dbReference type="Proteomes" id="UP000305067">
    <property type="component" value="Unassembled WGS sequence"/>
</dbReference>
<feature type="signal peptide" evidence="7">
    <location>
        <begin position="1"/>
        <end position="21"/>
    </location>
</feature>
<evidence type="ECO:0000256" key="1">
    <source>
        <dbReference type="ARBA" id="ARBA00011073"/>
    </source>
</evidence>
<dbReference type="PRINTS" id="PR00723">
    <property type="entry name" value="SUBTILISIN"/>
</dbReference>
<dbReference type="PANTHER" id="PTHR43806:SF11">
    <property type="entry name" value="CEREVISIN-RELATED"/>
    <property type="match status" value="1"/>
</dbReference>
<dbReference type="GO" id="GO:0006508">
    <property type="term" value="P:proteolysis"/>
    <property type="evidence" value="ECO:0007669"/>
    <property type="project" value="UniProtKB-KW"/>
</dbReference>
<dbReference type="Pfam" id="PF00082">
    <property type="entry name" value="Peptidase_S8"/>
    <property type="match status" value="1"/>
</dbReference>
<feature type="active site" description="Charge relay system" evidence="5">
    <location>
        <position position="378"/>
    </location>
</feature>
<gene>
    <name evidence="10" type="ORF">BDV98DRAFT_564986</name>
</gene>
<dbReference type="InterPro" id="IPR023828">
    <property type="entry name" value="Peptidase_S8_Ser-AS"/>
</dbReference>
<evidence type="ECO:0000256" key="5">
    <source>
        <dbReference type="PROSITE-ProRule" id="PRU01240"/>
    </source>
</evidence>
<dbReference type="InterPro" id="IPR000209">
    <property type="entry name" value="Peptidase_S8/S53_dom"/>
</dbReference>
<evidence type="ECO:0000256" key="6">
    <source>
        <dbReference type="RuleBase" id="RU003355"/>
    </source>
</evidence>
<evidence type="ECO:0000313" key="11">
    <source>
        <dbReference type="Proteomes" id="UP000305067"/>
    </source>
</evidence>
<dbReference type="InterPro" id="IPR036852">
    <property type="entry name" value="Peptidase_S8/S53_dom_sf"/>
</dbReference>
<dbReference type="PROSITE" id="PS51892">
    <property type="entry name" value="SUBTILASE"/>
    <property type="match status" value="1"/>
</dbReference>
<dbReference type="InterPro" id="IPR034193">
    <property type="entry name" value="PCSK9_ProteinaseK-like"/>
</dbReference>
<evidence type="ECO:0000259" key="9">
    <source>
        <dbReference type="Pfam" id="PF05922"/>
    </source>
</evidence>
<dbReference type="InterPro" id="IPR037045">
    <property type="entry name" value="S8pro/Inhibitor_I9_sf"/>
</dbReference>
<dbReference type="Pfam" id="PF05922">
    <property type="entry name" value="Inhibitor_I9"/>
    <property type="match status" value="1"/>
</dbReference>
<accession>A0A5C3QLS6</accession>
<keyword evidence="4 5" id="KW-0720">Serine protease</keyword>
<keyword evidence="3 5" id="KW-0378">Hydrolase</keyword>
<dbReference type="Gene3D" id="3.30.70.80">
    <property type="entry name" value="Peptidase S8 propeptide/proteinase inhibitor I9"/>
    <property type="match status" value="1"/>
</dbReference>
<evidence type="ECO:0000313" key="10">
    <source>
        <dbReference type="EMBL" id="TFL02886.1"/>
    </source>
</evidence>
<proteinExistence type="inferred from homology"/>
<feature type="active site" description="Charge relay system" evidence="5">
    <location>
        <position position="208"/>
    </location>
</feature>
<dbReference type="GO" id="GO:0005615">
    <property type="term" value="C:extracellular space"/>
    <property type="evidence" value="ECO:0007669"/>
    <property type="project" value="TreeGrafter"/>
</dbReference>
<organism evidence="10 11">
    <name type="scientific">Pterulicium gracile</name>
    <dbReference type="NCBI Taxonomy" id="1884261"/>
    <lineage>
        <taxon>Eukaryota</taxon>
        <taxon>Fungi</taxon>
        <taxon>Dikarya</taxon>
        <taxon>Basidiomycota</taxon>
        <taxon>Agaricomycotina</taxon>
        <taxon>Agaricomycetes</taxon>
        <taxon>Agaricomycetidae</taxon>
        <taxon>Agaricales</taxon>
        <taxon>Pleurotineae</taxon>
        <taxon>Pterulaceae</taxon>
        <taxon>Pterulicium</taxon>
    </lineage>
</organism>
<keyword evidence="2 5" id="KW-0645">Protease</keyword>
<protein>
    <submittedName>
        <fullName evidence="10">Peptidase S8/S53 domain-containing protein</fullName>
    </submittedName>
</protein>
<dbReference type="PROSITE" id="PS00138">
    <property type="entry name" value="SUBTILASE_SER"/>
    <property type="match status" value="1"/>
</dbReference>
<evidence type="ECO:0000259" key="8">
    <source>
        <dbReference type="Pfam" id="PF00082"/>
    </source>
</evidence>
<dbReference type="AlphaFoldDB" id="A0A5C3QLS6"/>
<dbReference type="SUPFAM" id="SSF54897">
    <property type="entry name" value="Protease propeptides/inhibitors"/>
    <property type="match status" value="1"/>
</dbReference>
<dbReference type="STRING" id="1884261.A0A5C3QLS6"/>
<sequence>MSTSLVRWSVAALSVTALAAASPLSTSTQHTTPRSQWSIAPLVVNEHPHGTVNDSYIVMFRDDVPVHLVDNHFNFLQSAHEASPLLVDASGVTHVYSGHINGYAGRFSNKVIDQLRSLPEVDYIERDQIVRTTSVQNGAPWGLARVSHRKKLSFGTFRKYEYDSNGGEGVDVYVVDTGINIDHEEFEGRASWGKTIPQNDQDIDGNGHGTHCAGTIASRKYGVAKKANVIAVKVLGTNGSGTMSDVVAGVAYAAEAAGKKKKIAEAEFAATGKSSHKGSVANMSLGGGKSPALDKTVNKAVESGLHFAVAAGNDNKDACNYSPAAAEKAVTVGASTLFDERAYFSNFGSCVDVFGPGLNILSTWIGSKNAVNTISGTSMASPHTAGMLAYLLSIYPSVTFDPETKELVPNPLYKQAVFANPVKAAYNMARSTLPTWIANVLPPLEYFGVKEQTVSYAPHTMSPSQLKEALLGLSTKGALSELPVDTVNLLIFNNATNSSSFA</sequence>
<comment type="similarity">
    <text evidence="1 5 6">Belongs to the peptidase S8 family.</text>
</comment>
<dbReference type="InterPro" id="IPR050131">
    <property type="entry name" value="Peptidase_S8_subtilisin-like"/>
</dbReference>
<dbReference type="CDD" id="cd04077">
    <property type="entry name" value="Peptidases_S8_PCSK9_ProteinaseK_like"/>
    <property type="match status" value="1"/>
</dbReference>
<evidence type="ECO:0000256" key="4">
    <source>
        <dbReference type="ARBA" id="ARBA00022825"/>
    </source>
</evidence>
<evidence type="ECO:0000256" key="7">
    <source>
        <dbReference type="SAM" id="SignalP"/>
    </source>
</evidence>
<dbReference type="EMBL" id="ML178821">
    <property type="protein sequence ID" value="TFL02886.1"/>
    <property type="molecule type" value="Genomic_DNA"/>
</dbReference>
<reference evidence="10 11" key="1">
    <citation type="journal article" date="2019" name="Nat. Ecol. Evol.">
        <title>Megaphylogeny resolves global patterns of mushroom evolution.</title>
        <authorList>
            <person name="Varga T."/>
            <person name="Krizsan K."/>
            <person name="Foldi C."/>
            <person name="Dima B."/>
            <person name="Sanchez-Garcia M."/>
            <person name="Sanchez-Ramirez S."/>
            <person name="Szollosi G.J."/>
            <person name="Szarkandi J.G."/>
            <person name="Papp V."/>
            <person name="Albert L."/>
            <person name="Andreopoulos W."/>
            <person name="Angelini C."/>
            <person name="Antonin V."/>
            <person name="Barry K.W."/>
            <person name="Bougher N.L."/>
            <person name="Buchanan P."/>
            <person name="Buyck B."/>
            <person name="Bense V."/>
            <person name="Catcheside P."/>
            <person name="Chovatia M."/>
            <person name="Cooper J."/>
            <person name="Damon W."/>
            <person name="Desjardin D."/>
            <person name="Finy P."/>
            <person name="Geml J."/>
            <person name="Haridas S."/>
            <person name="Hughes K."/>
            <person name="Justo A."/>
            <person name="Karasinski D."/>
            <person name="Kautmanova I."/>
            <person name="Kiss B."/>
            <person name="Kocsube S."/>
            <person name="Kotiranta H."/>
            <person name="LaButti K.M."/>
            <person name="Lechner B.E."/>
            <person name="Liimatainen K."/>
            <person name="Lipzen A."/>
            <person name="Lukacs Z."/>
            <person name="Mihaltcheva S."/>
            <person name="Morgado L.N."/>
            <person name="Niskanen T."/>
            <person name="Noordeloos M.E."/>
            <person name="Ohm R.A."/>
            <person name="Ortiz-Santana B."/>
            <person name="Ovrebo C."/>
            <person name="Racz N."/>
            <person name="Riley R."/>
            <person name="Savchenko A."/>
            <person name="Shiryaev A."/>
            <person name="Soop K."/>
            <person name="Spirin V."/>
            <person name="Szebenyi C."/>
            <person name="Tomsovsky M."/>
            <person name="Tulloss R.E."/>
            <person name="Uehling J."/>
            <person name="Grigoriev I.V."/>
            <person name="Vagvolgyi C."/>
            <person name="Papp T."/>
            <person name="Martin F.M."/>
            <person name="Miettinen O."/>
            <person name="Hibbett D.S."/>
            <person name="Nagy L.G."/>
        </authorList>
    </citation>
    <scope>NUCLEOTIDE SEQUENCE [LARGE SCALE GENOMIC DNA]</scope>
    <source>
        <strain evidence="10 11">CBS 309.79</strain>
    </source>
</reference>
<dbReference type="SUPFAM" id="SSF52743">
    <property type="entry name" value="Subtilisin-like"/>
    <property type="match status" value="1"/>
</dbReference>
<dbReference type="PROSITE" id="PS00137">
    <property type="entry name" value="SUBTILASE_HIS"/>
    <property type="match status" value="1"/>
</dbReference>
<dbReference type="InterPro" id="IPR022398">
    <property type="entry name" value="Peptidase_S8_His-AS"/>
</dbReference>
<evidence type="ECO:0000256" key="3">
    <source>
        <dbReference type="ARBA" id="ARBA00022801"/>
    </source>
</evidence>